<dbReference type="RefSeq" id="WP_126127046.1">
    <property type="nucleotide sequence ID" value="NZ_CP034464.1"/>
</dbReference>
<dbReference type="KEGG" id="upv:EJN92_06425"/>
<organism evidence="1 2">
    <name type="scientific">Undibacterium parvum</name>
    <dbReference type="NCBI Taxonomy" id="401471"/>
    <lineage>
        <taxon>Bacteria</taxon>
        <taxon>Pseudomonadati</taxon>
        <taxon>Pseudomonadota</taxon>
        <taxon>Betaproteobacteria</taxon>
        <taxon>Burkholderiales</taxon>
        <taxon>Oxalobacteraceae</taxon>
        <taxon>Undibacterium</taxon>
    </lineage>
</organism>
<dbReference type="AlphaFoldDB" id="A0A3Q9BPQ5"/>
<evidence type="ECO:0000313" key="2">
    <source>
        <dbReference type="Proteomes" id="UP000275663"/>
    </source>
</evidence>
<keyword evidence="2" id="KW-1185">Reference proteome</keyword>
<proteinExistence type="predicted"/>
<evidence type="ECO:0000313" key="1">
    <source>
        <dbReference type="EMBL" id="AZP11661.1"/>
    </source>
</evidence>
<accession>A0A3Q9BPQ5</accession>
<protein>
    <submittedName>
        <fullName evidence="1">Uncharacterized protein</fullName>
    </submittedName>
</protein>
<dbReference type="EMBL" id="CP034464">
    <property type="protein sequence ID" value="AZP11661.1"/>
    <property type="molecule type" value="Genomic_DNA"/>
</dbReference>
<name>A0A3Q9BPQ5_9BURK</name>
<gene>
    <name evidence="1" type="ORF">EJN92_06425</name>
</gene>
<sequence length="95" mass="10096">MSPTIATPHCSSCLRLMQNRTFQHCAWCGHAVPATLLFTAEEIAEVHERARVEKKKADALSANGKSSVASGGIDASDVVDIVDGIAQALDLSDLF</sequence>
<dbReference type="Proteomes" id="UP000275663">
    <property type="component" value="Chromosome"/>
</dbReference>
<reference evidence="1 2" key="1">
    <citation type="journal article" date="2011" name="Int. J. Syst. Evol. Microbiol.">
        <title>Description of Undibacterium oligocarboniphilum sp. nov., isolated from purified water, and Undibacterium pigrum strain CCUG 49012 as the type strain of Undibacterium parvum sp. nov., and emended descriptions of the genus Undibacterium and the species Undibacterium pigrum.</title>
        <authorList>
            <person name="Eder W."/>
            <person name="Wanner G."/>
            <person name="Ludwig W."/>
            <person name="Busse H.J."/>
            <person name="Ziemke-Kageler F."/>
            <person name="Lang E."/>
        </authorList>
    </citation>
    <scope>NUCLEOTIDE SEQUENCE [LARGE SCALE GENOMIC DNA]</scope>
    <source>
        <strain evidence="1 2">DSM 23061</strain>
    </source>
</reference>